<proteinExistence type="predicted"/>
<evidence type="ECO:0000313" key="2">
    <source>
        <dbReference type="Proteomes" id="UP000009100"/>
    </source>
</evidence>
<reference evidence="1 2" key="1">
    <citation type="submission" date="2009-02" db="EMBL/GenBank/DDBJ databases">
        <title>Vibrio splendidus str. LGP32 complete genome.</title>
        <authorList>
            <person name="Mazel D."/>
            <person name="Le Roux F."/>
        </authorList>
    </citation>
    <scope>NUCLEOTIDE SEQUENCE [LARGE SCALE GENOMIC DNA]</scope>
    <source>
        <strain evidence="1 2">LGP32</strain>
    </source>
</reference>
<dbReference type="AlphaFoldDB" id="B7VJS2"/>
<accession>B7VJS2</accession>
<gene>
    <name evidence="1" type="ordered locus">VS_0603</name>
</gene>
<sequence>MALGTWHLALGIGIGKYDNVQSVPKANPQYTDIKKPLVAQRFFWFSESC</sequence>
<dbReference type="EMBL" id="FM954972">
    <property type="protein sequence ID" value="CAV17596.1"/>
    <property type="molecule type" value="Genomic_DNA"/>
</dbReference>
<dbReference type="Proteomes" id="UP000009100">
    <property type="component" value="Chromosome 1"/>
</dbReference>
<name>B7VJS2_VIBA3</name>
<evidence type="ECO:0000313" key="1">
    <source>
        <dbReference type="EMBL" id="CAV17596.1"/>
    </source>
</evidence>
<dbReference type="KEGG" id="vsp:VS_0603"/>
<protein>
    <submittedName>
        <fullName evidence="1">Uncharacterized protein</fullName>
    </submittedName>
</protein>
<dbReference type="HOGENOM" id="CLU_3142154_0_0_6"/>
<organism evidence="1 2">
    <name type="scientific">Vibrio atlanticus (strain LGP32)</name>
    <name type="common">Vibrio splendidus (strain Mel32)</name>
    <dbReference type="NCBI Taxonomy" id="575788"/>
    <lineage>
        <taxon>Bacteria</taxon>
        <taxon>Pseudomonadati</taxon>
        <taxon>Pseudomonadota</taxon>
        <taxon>Gammaproteobacteria</taxon>
        <taxon>Vibrionales</taxon>
        <taxon>Vibrionaceae</taxon>
        <taxon>Vibrio</taxon>
    </lineage>
</organism>